<dbReference type="PROSITE" id="PS51160">
    <property type="entry name" value="ACYLPHOSPHATASE_3"/>
    <property type="match status" value="1"/>
</dbReference>
<evidence type="ECO:0000256" key="6">
    <source>
        <dbReference type="RuleBase" id="RU004168"/>
    </source>
</evidence>
<feature type="active site" evidence="5">
    <location>
        <position position="46"/>
    </location>
</feature>
<organism evidence="8 9">
    <name type="scientific">Pallidibacillus thermolactis</name>
    <dbReference type="NCBI Taxonomy" id="251051"/>
    <lineage>
        <taxon>Bacteria</taxon>
        <taxon>Bacillati</taxon>
        <taxon>Bacillota</taxon>
        <taxon>Bacilli</taxon>
        <taxon>Bacillales</taxon>
        <taxon>Bacillaceae</taxon>
        <taxon>Pallidibacillus</taxon>
    </lineage>
</organism>
<dbReference type="InterPro" id="IPR001792">
    <property type="entry name" value="Acylphosphatase-like_dom"/>
</dbReference>
<dbReference type="InterPro" id="IPR017968">
    <property type="entry name" value="Acylphosphatase_CS"/>
</dbReference>
<feature type="domain" description="Acylphosphatase-like" evidence="7">
    <location>
        <begin position="31"/>
        <end position="117"/>
    </location>
</feature>
<dbReference type="RefSeq" id="WP_173657641.1">
    <property type="nucleotide sequence ID" value="NZ_JAOUSE010000044.1"/>
</dbReference>
<dbReference type="EC" id="3.6.1.7" evidence="2 5"/>
<evidence type="ECO:0000256" key="5">
    <source>
        <dbReference type="PROSITE-ProRule" id="PRU00520"/>
    </source>
</evidence>
<dbReference type="PANTHER" id="PTHR47268:SF4">
    <property type="entry name" value="ACYLPHOSPHATASE"/>
    <property type="match status" value="1"/>
</dbReference>
<reference evidence="8 9" key="1">
    <citation type="submission" date="2022-10" db="EMBL/GenBank/DDBJ databases">
        <title>Description of Fervidibacillus gen. nov. in the family Fervidibacillaceae fam. nov. with two species, Fervidibacillus albus sp. nov., and Fervidibacillus halotolerans sp. nov., isolated from tidal flat sediments.</title>
        <authorList>
            <person name="Kwon K.K."/>
            <person name="Yang S.-H."/>
        </authorList>
    </citation>
    <scope>NUCLEOTIDE SEQUENCE [LARGE SCALE GENOMIC DNA]</scope>
    <source>
        <strain evidence="8 9">DSM 23332</strain>
    </source>
</reference>
<dbReference type="PROSITE" id="PS00151">
    <property type="entry name" value="ACYLPHOSPHATASE_2"/>
    <property type="match status" value="1"/>
</dbReference>
<sequence length="117" mass="13473">MKILKKLLNKYVISHANSIDIPDFPSSNLVRKKVVFIGEVQNVGFRMEMYTLAQRVNLTGWVKNLPDGNVEAELQGEEAKVDFVIKSMKSLKRANVEECKILNIHISPREKEFTILW</sequence>
<keyword evidence="5" id="KW-0378">Hydrolase</keyword>
<proteinExistence type="inferred from homology"/>
<dbReference type="Pfam" id="PF00708">
    <property type="entry name" value="Acylphosphatase"/>
    <property type="match status" value="1"/>
</dbReference>
<comment type="caution">
    <text evidence="8">The sequence shown here is derived from an EMBL/GenBank/DDBJ whole genome shotgun (WGS) entry which is preliminary data.</text>
</comment>
<comment type="catalytic activity">
    <reaction evidence="4 5">
        <text>an acyl phosphate + H2O = a carboxylate + phosphate + H(+)</text>
        <dbReference type="Rhea" id="RHEA:14965"/>
        <dbReference type="ChEBI" id="CHEBI:15377"/>
        <dbReference type="ChEBI" id="CHEBI:15378"/>
        <dbReference type="ChEBI" id="CHEBI:29067"/>
        <dbReference type="ChEBI" id="CHEBI:43474"/>
        <dbReference type="ChEBI" id="CHEBI:59918"/>
        <dbReference type="EC" id="3.6.1.7"/>
    </reaction>
</comment>
<feature type="active site" evidence="5">
    <location>
        <position position="64"/>
    </location>
</feature>
<evidence type="ECO:0000256" key="4">
    <source>
        <dbReference type="ARBA" id="ARBA00047645"/>
    </source>
</evidence>
<protein>
    <recommendedName>
        <fullName evidence="3 5">acylphosphatase</fullName>
        <ecNumber evidence="2 5">3.6.1.7</ecNumber>
    </recommendedName>
</protein>
<dbReference type="PANTHER" id="PTHR47268">
    <property type="entry name" value="ACYLPHOSPHATASE"/>
    <property type="match status" value="1"/>
</dbReference>
<dbReference type="SUPFAM" id="SSF54975">
    <property type="entry name" value="Acylphosphatase/BLUF domain-like"/>
    <property type="match status" value="1"/>
</dbReference>
<evidence type="ECO:0000313" key="8">
    <source>
        <dbReference type="EMBL" id="MCU9595236.1"/>
    </source>
</evidence>
<keyword evidence="9" id="KW-1185">Reference proteome</keyword>
<dbReference type="EMBL" id="JAOUSE010000044">
    <property type="protein sequence ID" value="MCU9595236.1"/>
    <property type="molecule type" value="Genomic_DNA"/>
</dbReference>
<evidence type="ECO:0000256" key="1">
    <source>
        <dbReference type="ARBA" id="ARBA00005614"/>
    </source>
</evidence>
<evidence type="ECO:0000259" key="7">
    <source>
        <dbReference type="PROSITE" id="PS51160"/>
    </source>
</evidence>
<comment type="similarity">
    <text evidence="1 6">Belongs to the acylphosphatase family.</text>
</comment>
<evidence type="ECO:0000256" key="2">
    <source>
        <dbReference type="ARBA" id="ARBA00012150"/>
    </source>
</evidence>
<accession>A0ABT2WHQ8</accession>
<evidence type="ECO:0000256" key="3">
    <source>
        <dbReference type="ARBA" id="ARBA00015991"/>
    </source>
</evidence>
<dbReference type="InterPro" id="IPR020456">
    <property type="entry name" value="Acylphosphatase"/>
</dbReference>
<dbReference type="Proteomes" id="UP001208656">
    <property type="component" value="Unassembled WGS sequence"/>
</dbReference>
<dbReference type="InterPro" id="IPR036046">
    <property type="entry name" value="Acylphosphatase-like_dom_sf"/>
</dbReference>
<dbReference type="Gene3D" id="3.30.70.100">
    <property type="match status" value="1"/>
</dbReference>
<gene>
    <name evidence="8" type="ORF">OEV82_12380</name>
</gene>
<evidence type="ECO:0000313" key="9">
    <source>
        <dbReference type="Proteomes" id="UP001208656"/>
    </source>
</evidence>
<name>A0ABT2WHQ8_9BACI</name>